<keyword evidence="10" id="KW-0251">Elongation factor</keyword>
<dbReference type="InterPro" id="IPR004161">
    <property type="entry name" value="EFTu-like_2"/>
</dbReference>
<dbReference type="CDD" id="cd15491">
    <property type="entry name" value="selB_III"/>
    <property type="match status" value="1"/>
</dbReference>
<dbReference type="Proteomes" id="UP001154312">
    <property type="component" value="Unassembled WGS sequence"/>
</dbReference>
<dbReference type="Gene3D" id="1.10.10.10">
    <property type="entry name" value="Winged helix-like DNA-binding domain superfamily/Winged helix DNA-binding domain"/>
    <property type="match status" value="3"/>
</dbReference>
<dbReference type="InterPro" id="IPR009001">
    <property type="entry name" value="Transl_elong_EF1A/Init_IF2_C"/>
</dbReference>
<feature type="domain" description="Tr-type G" evidence="9">
    <location>
        <begin position="1"/>
        <end position="173"/>
    </location>
</feature>
<dbReference type="CDD" id="cd04171">
    <property type="entry name" value="SelB"/>
    <property type="match status" value="1"/>
</dbReference>
<dbReference type="GO" id="GO:0003723">
    <property type="term" value="F:RNA binding"/>
    <property type="evidence" value="ECO:0007669"/>
    <property type="project" value="InterPro"/>
</dbReference>
<dbReference type="PANTHER" id="PTHR43721:SF22">
    <property type="entry name" value="ELONGATION FACTOR TU, MITOCHONDRIAL"/>
    <property type="match status" value="1"/>
</dbReference>
<evidence type="ECO:0000256" key="4">
    <source>
        <dbReference type="ARBA" id="ARBA00022741"/>
    </source>
</evidence>
<evidence type="ECO:0000313" key="11">
    <source>
        <dbReference type="Proteomes" id="UP001154312"/>
    </source>
</evidence>
<dbReference type="Pfam" id="PF25461">
    <property type="entry name" value="Beta-barrel_SelB"/>
    <property type="match status" value="1"/>
</dbReference>
<evidence type="ECO:0000259" key="9">
    <source>
        <dbReference type="PROSITE" id="PS51722"/>
    </source>
</evidence>
<keyword evidence="3" id="KW-0963">Cytoplasm</keyword>
<dbReference type="InterPro" id="IPR009000">
    <property type="entry name" value="Transl_B-barrel_sf"/>
</dbReference>
<dbReference type="PROSITE" id="PS51722">
    <property type="entry name" value="G_TR_2"/>
    <property type="match status" value="1"/>
</dbReference>
<dbReference type="CDD" id="cd03696">
    <property type="entry name" value="SelB_II"/>
    <property type="match status" value="1"/>
</dbReference>
<dbReference type="EMBL" id="JAKOAV010000001">
    <property type="protein sequence ID" value="MDF9406949.1"/>
    <property type="molecule type" value="Genomic_DNA"/>
</dbReference>
<dbReference type="Pfam" id="PF09107">
    <property type="entry name" value="WHD_3rd_SelB"/>
    <property type="match status" value="1"/>
</dbReference>
<name>A0A9X4H6I4_9FIRM</name>
<comment type="function">
    <text evidence="7">Translation factor necessary for the incorporation of selenocysteine into proteins. It probably replaces EF-Tu for the insertion of selenocysteine directed by the UGA codon. SelB binds GTP and GDP.</text>
</comment>
<dbReference type="InterPro" id="IPR057335">
    <property type="entry name" value="Beta-barrel_SelB"/>
</dbReference>
<dbReference type="Pfam" id="PF00009">
    <property type="entry name" value="GTP_EFTU"/>
    <property type="match status" value="1"/>
</dbReference>
<evidence type="ECO:0000256" key="8">
    <source>
        <dbReference type="ARBA" id="ARBA00031615"/>
    </source>
</evidence>
<evidence type="ECO:0000313" key="10">
    <source>
        <dbReference type="EMBL" id="MDF9406949.1"/>
    </source>
</evidence>
<dbReference type="PANTHER" id="PTHR43721">
    <property type="entry name" value="ELONGATION FACTOR TU-RELATED"/>
    <property type="match status" value="1"/>
</dbReference>
<evidence type="ECO:0000256" key="3">
    <source>
        <dbReference type="ARBA" id="ARBA00022490"/>
    </source>
</evidence>
<gene>
    <name evidence="10" type="primary">selB</name>
    <name evidence="10" type="ORF">L7E55_01000</name>
</gene>
<proteinExistence type="predicted"/>
<dbReference type="InterPro" id="IPR005225">
    <property type="entry name" value="Small_GTP-bd"/>
</dbReference>
<accession>A0A9X4H6I4</accession>
<dbReference type="InterPro" id="IPR015190">
    <property type="entry name" value="Elong_fac_SelB-wing-hlx_typ-2"/>
</dbReference>
<dbReference type="SUPFAM" id="SSF46785">
    <property type="entry name" value="Winged helix' DNA-binding domain"/>
    <property type="match status" value="3"/>
</dbReference>
<dbReference type="InterPro" id="IPR031157">
    <property type="entry name" value="G_TR_CS"/>
</dbReference>
<dbReference type="RefSeq" id="WP_277442093.1">
    <property type="nucleotide sequence ID" value="NZ_JAKOAV010000001.1"/>
</dbReference>
<dbReference type="NCBIfam" id="TIGR00231">
    <property type="entry name" value="small_GTP"/>
    <property type="match status" value="1"/>
</dbReference>
<protein>
    <recommendedName>
        <fullName evidence="2">Selenocysteine-specific elongation factor</fullName>
    </recommendedName>
    <alternativeName>
        <fullName evidence="8">SelB translation factor</fullName>
    </alternativeName>
</protein>
<dbReference type="InterPro" id="IPR036390">
    <property type="entry name" value="WH_DNA-bd_sf"/>
</dbReference>
<keyword evidence="4" id="KW-0547">Nucleotide-binding</keyword>
<dbReference type="SUPFAM" id="SSF52540">
    <property type="entry name" value="P-loop containing nucleoside triphosphate hydrolases"/>
    <property type="match status" value="1"/>
</dbReference>
<evidence type="ECO:0000256" key="1">
    <source>
        <dbReference type="ARBA" id="ARBA00004496"/>
    </source>
</evidence>
<dbReference type="InterPro" id="IPR027417">
    <property type="entry name" value="P-loop_NTPase"/>
</dbReference>
<evidence type="ECO:0000256" key="6">
    <source>
        <dbReference type="ARBA" id="ARBA00023134"/>
    </source>
</evidence>
<keyword evidence="5" id="KW-0648">Protein biosynthesis</keyword>
<sequence length="638" mass="69752">MKHLIIGTAGHVDHGKTALVKAMTGVDTDRLKEEKERGISIELGFTALKLPGGRKAGIVDVPGHERFIKNMLAGAGGFDLVLLVIAADEGVMPQTREHLDIIQLLQVKKGVVVLTKADLVDEEWLDLVRAEVQDFLKGTVLEKAPLVIVSAVTGQGIGSLLELLDRVAEDTPAKTAAGPPRLPVDRVFSVTGFGTVVTGTLVAGEIRVGDSVEVQPQGLITRVRSLQSHGEKVKFAGAGQRVAANLAGLEMEQISRGSVVAGVNSITPSNRLDVHLLLLKSAARPLKNRARVRFYLGSGETLGRVVLLDHEELAPGAMAYAQIELEEKTVAVKGDRFVLRSYSPMQTIGGGVVIDPAPGRKHRRFRSEVLKALETRERGTPAEILEQYLQGNPELPDIVDVAAGTGLQATEIEELAHQLARQEKVKIVPGDGKVYLSLTDVYRRMAGELQQMLESYHREFPLREGYPKEELRSRKFPALNNKVFQFLLAALEKDQLVRCTAQAVASPSFTGPGPEMNLIINKIRKELAEACFQPPAWSELAGAAGLSENASLELLQHLLRTGELKKVGENLYFLDETLRMAGHEITGFLREKGEITIGELRDLLQTSRKYALPLLEYFDKERITRRVGDKRLPGKALG</sequence>
<comment type="subcellular location">
    <subcellularLocation>
        <location evidence="1">Cytoplasm</location>
    </subcellularLocation>
</comment>
<dbReference type="PROSITE" id="PS00301">
    <property type="entry name" value="G_TR_1"/>
    <property type="match status" value="1"/>
</dbReference>
<evidence type="ECO:0000256" key="2">
    <source>
        <dbReference type="ARBA" id="ARBA00015953"/>
    </source>
</evidence>
<dbReference type="Gene3D" id="3.40.50.300">
    <property type="entry name" value="P-loop containing nucleotide triphosphate hydrolases"/>
    <property type="match status" value="1"/>
</dbReference>
<dbReference type="GO" id="GO:0003924">
    <property type="term" value="F:GTPase activity"/>
    <property type="evidence" value="ECO:0007669"/>
    <property type="project" value="InterPro"/>
</dbReference>
<dbReference type="GO" id="GO:0003746">
    <property type="term" value="F:translation elongation factor activity"/>
    <property type="evidence" value="ECO:0007669"/>
    <property type="project" value="UniProtKB-KW"/>
</dbReference>
<dbReference type="Pfam" id="PF09106">
    <property type="entry name" value="WHD_2nd_SelB"/>
    <property type="match status" value="1"/>
</dbReference>
<keyword evidence="11" id="KW-1185">Reference proteome</keyword>
<organism evidence="10 11">
    <name type="scientific">Pelotomaculum isophthalicicum JI</name>
    <dbReference type="NCBI Taxonomy" id="947010"/>
    <lineage>
        <taxon>Bacteria</taxon>
        <taxon>Bacillati</taxon>
        <taxon>Bacillota</taxon>
        <taxon>Clostridia</taxon>
        <taxon>Eubacteriales</taxon>
        <taxon>Desulfotomaculaceae</taxon>
        <taxon>Pelotomaculum</taxon>
    </lineage>
</organism>
<evidence type="ECO:0000256" key="5">
    <source>
        <dbReference type="ARBA" id="ARBA00022917"/>
    </source>
</evidence>
<dbReference type="InterPro" id="IPR000795">
    <property type="entry name" value="T_Tr_GTP-bd_dom"/>
</dbReference>
<dbReference type="Pfam" id="PF03144">
    <property type="entry name" value="GTP_EFTU_D2"/>
    <property type="match status" value="1"/>
</dbReference>
<keyword evidence="6" id="KW-0342">GTP-binding</keyword>
<dbReference type="GO" id="GO:0001514">
    <property type="term" value="P:selenocysteine incorporation"/>
    <property type="evidence" value="ECO:0007669"/>
    <property type="project" value="InterPro"/>
</dbReference>
<dbReference type="InterPro" id="IPR050055">
    <property type="entry name" value="EF-Tu_GTPase"/>
</dbReference>
<evidence type="ECO:0000256" key="7">
    <source>
        <dbReference type="ARBA" id="ARBA00025526"/>
    </source>
</evidence>
<dbReference type="AlphaFoldDB" id="A0A9X4H6I4"/>
<dbReference type="InterPro" id="IPR036388">
    <property type="entry name" value="WH-like_DNA-bd_sf"/>
</dbReference>
<reference evidence="10" key="1">
    <citation type="submission" date="2022-02" db="EMBL/GenBank/DDBJ databases">
        <authorList>
            <person name="Leng L."/>
        </authorList>
    </citation>
    <scope>NUCLEOTIDE SEQUENCE</scope>
    <source>
        <strain evidence="10">JI</strain>
    </source>
</reference>
<dbReference type="FunFam" id="3.40.50.300:FF:001064">
    <property type="entry name" value="Selenocysteine-specific translation elongation factor"/>
    <property type="match status" value="1"/>
</dbReference>
<comment type="caution">
    <text evidence="10">The sequence shown here is derived from an EMBL/GenBank/DDBJ whole genome shotgun (WGS) entry which is preliminary data.</text>
</comment>
<dbReference type="InterPro" id="IPR015191">
    <property type="entry name" value="SelB_WHD4"/>
</dbReference>
<dbReference type="InterPro" id="IPR004535">
    <property type="entry name" value="Transl_elong_SelB"/>
</dbReference>
<dbReference type="GO" id="GO:0005829">
    <property type="term" value="C:cytosol"/>
    <property type="evidence" value="ECO:0007669"/>
    <property type="project" value="TreeGrafter"/>
</dbReference>
<dbReference type="NCBIfam" id="TIGR00475">
    <property type="entry name" value="selB"/>
    <property type="match status" value="1"/>
</dbReference>
<dbReference type="SUPFAM" id="SSF50465">
    <property type="entry name" value="EF-Tu/eEF-1alpha/eIF2-gamma C-terminal domain"/>
    <property type="match status" value="1"/>
</dbReference>
<dbReference type="SUPFAM" id="SSF50447">
    <property type="entry name" value="Translation proteins"/>
    <property type="match status" value="1"/>
</dbReference>
<dbReference type="Gene3D" id="2.40.30.10">
    <property type="entry name" value="Translation factors"/>
    <property type="match status" value="1"/>
</dbReference>
<dbReference type="GO" id="GO:0005525">
    <property type="term" value="F:GTP binding"/>
    <property type="evidence" value="ECO:0007669"/>
    <property type="project" value="UniProtKB-KW"/>
</dbReference>